<evidence type="ECO:0000313" key="2">
    <source>
        <dbReference type="EMBL" id="KAJ8471896.1"/>
    </source>
</evidence>
<proteinExistence type="predicted"/>
<dbReference type="Proteomes" id="UP001222027">
    <property type="component" value="Unassembled WGS sequence"/>
</dbReference>
<evidence type="ECO:0008006" key="4">
    <source>
        <dbReference type="Google" id="ProtNLM"/>
    </source>
</evidence>
<organism evidence="2 3">
    <name type="scientific">Ensete ventricosum</name>
    <name type="common">Abyssinian banana</name>
    <name type="synonym">Musa ensete</name>
    <dbReference type="NCBI Taxonomy" id="4639"/>
    <lineage>
        <taxon>Eukaryota</taxon>
        <taxon>Viridiplantae</taxon>
        <taxon>Streptophyta</taxon>
        <taxon>Embryophyta</taxon>
        <taxon>Tracheophyta</taxon>
        <taxon>Spermatophyta</taxon>
        <taxon>Magnoliopsida</taxon>
        <taxon>Liliopsida</taxon>
        <taxon>Zingiberales</taxon>
        <taxon>Musaceae</taxon>
        <taxon>Ensete</taxon>
    </lineage>
</organism>
<accession>A0AAV8PAI4</accession>
<comment type="caution">
    <text evidence="2">The sequence shown here is derived from an EMBL/GenBank/DDBJ whole genome shotgun (WGS) entry which is preliminary data.</text>
</comment>
<evidence type="ECO:0000256" key="1">
    <source>
        <dbReference type="SAM" id="MobiDB-lite"/>
    </source>
</evidence>
<reference evidence="2 3" key="1">
    <citation type="submission" date="2022-12" db="EMBL/GenBank/DDBJ databases">
        <title>Chromosome-scale assembly of the Ensete ventricosum genome.</title>
        <authorList>
            <person name="Dussert Y."/>
            <person name="Stocks J."/>
            <person name="Wendawek A."/>
            <person name="Woldeyes F."/>
            <person name="Nichols R.A."/>
            <person name="Borrell J.S."/>
        </authorList>
    </citation>
    <scope>NUCLEOTIDE SEQUENCE [LARGE SCALE GENOMIC DNA]</scope>
    <source>
        <strain evidence="3">cv. Maze</strain>
        <tissue evidence="2">Seeds</tissue>
    </source>
</reference>
<dbReference type="AlphaFoldDB" id="A0AAV8PAI4"/>
<name>A0AAV8PAI4_ENSVE</name>
<keyword evidence="3" id="KW-1185">Reference proteome</keyword>
<evidence type="ECO:0000313" key="3">
    <source>
        <dbReference type="Proteomes" id="UP001222027"/>
    </source>
</evidence>
<protein>
    <recommendedName>
        <fullName evidence="4">DUF4005 domain-containing protein</fullName>
    </recommendedName>
</protein>
<feature type="region of interest" description="Disordered" evidence="1">
    <location>
        <begin position="26"/>
        <end position="121"/>
    </location>
</feature>
<dbReference type="EMBL" id="JAQQAF010000007">
    <property type="protein sequence ID" value="KAJ8471896.1"/>
    <property type="molecule type" value="Genomic_DNA"/>
</dbReference>
<gene>
    <name evidence="2" type="ORF">OPV22_026239</name>
</gene>
<sequence>MSRTEGGRKVPLVPVRVVRLPRRCSSLMEPSLFASSPDKSELDLKLSFRKPANDATSRKYQHHSPVGKSDSSASGGDVPSSTTGDVNSAKVAAMKAAELGSRARTQRQRWKPPTSKETGGARYRSGEAVYFWSSAKRWSNIWSWLIMSLV</sequence>
<feature type="compositionally biased region" description="Polar residues" evidence="1">
    <location>
        <begin position="69"/>
        <end position="86"/>
    </location>
</feature>